<evidence type="ECO:0000256" key="1">
    <source>
        <dbReference type="ARBA" id="ARBA00022763"/>
    </source>
</evidence>
<keyword evidence="1" id="KW-0227">DNA damage</keyword>
<dbReference type="Gene3D" id="1.10.10.10">
    <property type="entry name" value="Winged helix-like DNA-binding domain superfamily/Winged helix DNA-binding domain"/>
    <property type="match status" value="1"/>
</dbReference>
<dbReference type="EMBL" id="CP013661">
    <property type="protein sequence ID" value="ALS80251.1"/>
    <property type="molecule type" value="Genomic_DNA"/>
</dbReference>
<feature type="domain" description="Methylated-DNA-[protein]-cysteine S-methyltransferase DNA binding" evidence="2">
    <location>
        <begin position="4"/>
        <end position="84"/>
    </location>
</feature>
<dbReference type="PANTHER" id="PTHR42942">
    <property type="entry name" value="6-O-METHYLGUANINE DNA METHYLTRANSFERASE"/>
    <property type="match status" value="1"/>
</dbReference>
<proteinExistence type="predicted"/>
<dbReference type="InterPro" id="IPR052520">
    <property type="entry name" value="ATL_DNA_repair"/>
</dbReference>
<keyword evidence="3" id="KW-0489">Methyltransferase</keyword>
<reference evidence="3" key="1">
    <citation type="submission" date="2016-01" db="EMBL/GenBank/DDBJ databases">
        <title>Complete genome of Planococcus kocurri type strain.</title>
        <authorList>
            <person name="See-Too W.S."/>
        </authorList>
    </citation>
    <scope>NUCLEOTIDE SEQUENCE [LARGE SCALE GENOMIC DNA]</scope>
    <source>
        <strain evidence="3">ATCC 43650</strain>
    </source>
</reference>
<name>A0ABM5X103_9BACL</name>
<dbReference type="Pfam" id="PF01035">
    <property type="entry name" value="DNA_binding_1"/>
    <property type="match status" value="1"/>
</dbReference>
<sequence>MQTFTERALRIIKQIPPGKIMTYGQVAAAAGSPRGARQVTRILHSMSAKHSLPWHRIVNAKGQIVLRNEEARFFQRKTLQEEGVEIDKDDRIDLLKFRFHPIAEEEKIDCFKNPL</sequence>
<organism evidence="3 4">
    <name type="scientific">Planococcus kocurii</name>
    <dbReference type="NCBI Taxonomy" id="1374"/>
    <lineage>
        <taxon>Bacteria</taxon>
        <taxon>Bacillati</taxon>
        <taxon>Bacillota</taxon>
        <taxon>Bacilli</taxon>
        <taxon>Bacillales</taxon>
        <taxon>Caryophanaceae</taxon>
        <taxon>Planococcus</taxon>
    </lineage>
</organism>
<accession>A0ABM5X103</accession>
<keyword evidence="4" id="KW-1185">Reference proteome</keyword>
<dbReference type="InterPro" id="IPR036388">
    <property type="entry name" value="WH-like_DNA-bd_sf"/>
</dbReference>
<dbReference type="InterPro" id="IPR014048">
    <property type="entry name" value="MethylDNA_cys_MeTrfase_DNA-bd"/>
</dbReference>
<dbReference type="GO" id="GO:0032259">
    <property type="term" value="P:methylation"/>
    <property type="evidence" value="ECO:0007669"/>
    <property type="project" value="UniProtKB-KW"/>
</dbReference>
<dbReference type="InterPro" id="IPR036217">
    <property type="entry name" value="MethylDNA_cys_MeTrfase_DNAb"/>
</dbReference>
<evidence type="ECO:0000313" key="4">
    <source>
        <dbReference type="Proteomes" id="UP000065533"/>
    </source>
</evidence>
<evidence type="ECO:0000313" key="3">
    <source>
        <dbReference type="EMBL" id="ALS80251.1"/>
    </source>
</evidence>
<keyword evidence="3" id="KW-0808">Transferase</keyword>
<protein>
    <submittedName>
        <fullName evidence="3">DNA methyltransferase</fullName>
    </submittedName>
</protein>
<gene>
    <name evidence="3" type="ORF">AUO94_04850</name>
</gene>
<dbReference type="Proteomes" id="UP000065533">
    <property type="component" value="Chromosome"/>
</dbReference>
<dbReference type="SUPFAM" id="SSF46767">
    <property type="entry name" value="Methylated DNA-protein cysteine methyltransferase, C-terminal domain"/>
    <property type="match status" value="1"/>
</dbReference>
<dbReference type="PANTHER" id="PTHR42942:SF1">
    <property type="entry name" value="ALKYLTRANSFERASE-LIKE PROTEIN 1"/>
    <property type="match status" value="1"/>
</dbReference>
<dbReference type="GO" id="GO:0008168">
    <property type="term" value="F:methyltransferase activity"/>
    <property type="evidence" value="ECO:0007669"/>
    <property type="project" value="UniProtKB-KW"/>
</dbReference>
<dbReference type="RefSeq" id="WP_058386862.1">
    <property type="nucleotide sequence ID" value="NZ_CP013661.2"/>
</dbReference>
<evidence type="ECO:0000259" key="2">
    <source>
        <dbReference type="Pfam" id="PF01035"/>
    </source>
</evidence>
<dbReference type="CDD" id="cd06445">
    <property type="entry name" value="ATase"/>
    <property type="match status" value="1"/>
</dbReference>